<keyword evidence="2" id="KW-1185">Reference proteome</keyword>
<comment type="caution">
    <text evidence="1">The sequence shown here is derived from an EMBL/GenBank/DDBJ whole genome shotgun (WGS) entry which is preliminary data.</text>
</comment>
<protein>
    <submittedName>
        <fullName evidence="1">Uncharacterized protein</fullName>
    </submittedName>
</protein>
<dbReference type="Proteomes" id="UP000308886">
    <property type="component" value="Unassembled WGS sequence"/>
</dbReference>
<reference evidence="1" key="1">
    <citation type="submission" date="2019-04" db="EMBL/GenBank/DDBJ databases">
        <title>Microbes associate with the intestines of laboratory mice.</title>
        <authorList>
            <person name="Navarre W."/>
            <person name="Wong E."/>
            <person name="Huang K."/>
            <person name="Tropini C."/>
            <person name="Ng K."/>
            <person name="Yu B."/>
        </authorList>
    </citation>
    <scope>NUCLEOTIDE SEQUENCE</scope>
    <source>
        <strain evidence="1">NM73_A23</strain>
    </source>
</reference>
<proteinExistence type="predicted"/>
<evidence type="ECO:0000313" key="2">
    <source>
        <dbReference type="Proteomes" id="UP000308886"/>
    </source>
</evidence>
<accession>A0AC61QRM4</accession>
<sequence>MAAPVKLGKYQILIAPDSKKVQGLRTGDIVRRQYFDGANIIYSLMCVLSYGTTKRFSTEAQYDSNGEPIFNADGTILTQNVERDVPYFIGALLEGDAPKTNELLDFARITNLFDSDRSGALYLTASDDKAPFMDVIDGLGRNKSICWPENIASEAFEDPRSQYIVKGSGLTALFKGNDSDQNRIVRLTRSAATTGFCGLSQEFYELVAAQKRVLVSYKARANKAVTVNAEIGYSVANVKDAEWTEDFAEDWHYHFQAINVLNSGRHLRTFRLDFQSLGVNDWVEIADFNIILLDSISNFGSATAMRIGKLEGVNDPVFGTLTGYGAYIQKLYASQTAHISGTLTAGDENGFASTFYAGKIHRNCFRNSCDVNFLSSITIDNDTLLNPTGMGNVYKTMNSSELIMFAQSREWLNTHAKERYCFSFWGYAGKPCQVGIKQNGKVIGTLQIASDQCHEWRRLHVFFDLLIPEKDTDDLLLSLIPTFTSSIYQSVAGSLNPDEQVLYVTAPQLETGEYCTQYQPTDDILDETNDYGAWFSRGGIGGTIQNPLLRLNYDGTGAIDTRTNSFRLNQDGSGHLANENIKWDHNGKVTFGKDVTLNWDNLSDDAQDEMANRYMRILGQDTFTIIGQEDSTNGKTCSPSSIVMSLEEVGFASSSSQRQWYLLIGDEWIAIPGANGNTLEVFPDSCYWYGYVTTPPATDENGAPITYHGESRVSFKCEIKLNDSRTYTDTFNIIKQYVQGYTVQITSSKGNAFQNGVCATVLTATVYYQGQPVNLEYALEHFTFTWHRYNVNDLNTDLGFEDLDVTDGNNVLTLNYEMDGSDLFVCEIGLADHFDYSFPIIF</sequence>
<organism evidence="1 2">
    <name type="scientific">Palleniella muris</name>
    <dbReference type="NCBI Taxonomy" id="3038145"/>
    <lineage>
        <taxon>Bacteria</taxon>
        <taxon>Pseudomonadati</taxon>
        <taxon>Bacteroidota</taxon>
        <taxon>Bacteroidia</taxon>
        <taxon>Bacteroidales</taxon>
        <taxon>Prevotellaceae</taxon>
        <taxon>Palleniella</taxon>
    </lineage>
</organism>
<name>A0AC61QRM4_9BACT</name>
<dbReference type="EMBL" id="SRZC01000007">
    <property type="protein sequence ID" value="TGX82781.1"/>
    <property type="molecule type" value="Genomic_DNA"/>
</dbReference>
<evidence type="ECO:0000313" key="1">
    <source>
        <dbReference type="EMBL" id="TGX82781.1"/>
    </source>
</evidence>
<gene>
    <name evidence="1" type="ORF">E5358_05435</name>
</gene>